<reference evidence="3 4" key="1">
    <citation type="submission" date="2019-02" db="EMBL/GenBank/DDBJ databases">
        <title>Deep-cultivation of Planctomycetes and their phenomic and genomic characterization uncovers novel biology.</title>
        <authorList>
            <person name="Wiegand S."/>
            <person name="Jogler M."/>
            <person name="Boedeker C."/>
            <person name="Pinto D."/>
            <person name="Vollmers J."/>
            <person name="Rivas-Marin E."/>
            <person name="Kohn T."/>
            <person name="Peeters S.H."/>
            <person name="Heuer A."/>
            <person name="Rast P."/>
            <person name="Oberbeckmann S."/>
            <person name="Bunk B."/>
            <person name="Jeske O."/>
            <person name="Meyerdierks A."/>
            <person name="Storesund J.E."/>
            <person name="Kallscheuer N."/>
            <person name="Luecker S."/>
            <person name="Lage O.M."/>
            <person name="Pohl T."/>
            <person name="Merkel B.J."/>
            <person name="Hornburger P."/>
            <person name="Mueller R.-W."/>
            <person name="Bruemmer F."/>
            <person name="Labrenz M."/>
            <person name="Spormann A.M."/>
            <person name="Op den Camp H."/>
            <person name="Overmann J."/>
            <person name="Amann R."/>
            <person name="Jetten M.S.M."/>
            <person name="Mascher T."/>
            <person name="Medema M.H."/>
            <person name="Devos D.P."/>
            <person name="Kaster A.-K."/>
            <person name="Ovreas L."/>
            <person name="Rohde M."/>
            <person name="Galperin M.Y."/>
            <person name="Jogler C."/>
        </authorList>
    </citation>
    <scope>NUCLEOTIDE SEQUENCE [LARGE SCALE GENOMIC DNA]</scope>
    <source>
        <strain evidence="3 4">Poly30</strain>
    </source>
</reference>
<evidence type="ECO:0000256" key="1">
    <source>
        <dbReference type="ARBA" id="ARBA00022763"/>
    </source>
</evidence>
<dbReference type="PANTHER" id="PTHR35369:SF2">
    <property type="entry name" value="BLR3025 PROTEIN"/>
    <property type="match status" value="1"/>
</dbReference>
<organism evidence="3 4">
    <name type="scientific">Saltatorellus ferox</name>
    <dbReference type="NCBI Taxonomy" id="2528018"/>
    <lineage>
        <taxon>Bacteria</taxon>
        <taxon>Pseudomonadati</taxon>
        <taxon>Planctomycetota</taxon>
        <taxon>Planctomycetia</taxon>
        <taxon>Planctomycetia incertae sedis</taxon>
        <taxon>Saltatorellus</taxon>
    </lineage>
</organism>
<gene>
    <name evidence="3" type="ORF">Poly30_03940</name>
</gene>
<proteinExistence type="predicted"/>
<dbReference type="CDD" id="cd03468">
    <property type="entry name" value="PolY_like"/>
    <property type="match status" value="1"/>
</dbReference>
<feature type="compositionally biased region" description="Basic and acidic residues" evidence="2">
    <location>
        <begin position="379"/>
        <end position="388"/>
    </location>
</feature>
<dbReference type="InterPro" id="IPR043502">
    <property type="entry name" value="DNA/RNA_pol_sf"/>
</dbReference>
<dbReference type="EMBL" id="CP036434">
    <property type="protein sequence ID" value="QDV04900.1"/>
    <property type="molecule type" value="Genomic_DNA"/>
</dbReference>
<evidence type="ECO:0000313" key="4">
    <source>
        <dbReference type="Proteomes" id="UP000320390"/>
    </source>
</evidence>
<evidence type="ECO:0000256" key="2">
    <source>
        <dbReference type="SAM" id="MobiDB-lite"/>
    </source>
</evidence>
<dbReference type="GO" id="GO:0006281">
    <property type="term" value="P:DNA repair"/>
    <property type="evidence" value="ECO:0007669"/>
    <property type="project" value="TreeGrafter"/>
</dbReference>
<dbReference type="InterPro" id="IPR050356">
    <property type="entry name" value="SulA_CellDiv_inhibitor"/>
</dbReference>
<protein>
    <recommendedName>
        <fullName evidence="5">DNA polymerase IV</fullName>
    </recommendedName>
</protein>
<feature type="region of interest" description="Disordered" evidence="2">
    <location>
        <begin position="371"/>
        <end position="413"/>
    </location>
</feature>
<name>A0A518ELD3_9BACT</name>
<dbReference type="AlphaFoldDB" id="A0A518ELD3"/>
<dbReference type="SUPFAM" id="SSF56672">
    <property type="entry name" value="DNA/RNA polymerases"/>
    <property type="match status" value="1"/>
</dbReference>
<accession>A0A518ELD3</accession>
<keyword evidence="4" id="KW-1185">Reference proteome</keyword>
<evidence type="ECO:0008006" key="5">
    <source>
        <dbReference type="Google" id="ProtNLM"/>
    </source>
</evidence>
<feature type="compositionally biased region" description="Basic residues" evidence="2">
    <location>
        <begin position="318"/>
        <end position="330"/>
    </location>
</feature>
<dbReference type="Proteomes" id="UP000320390">
    <property type="component" value="Chromosome"/>
</dbReference>
<sequence>MRVGLSLAEAQALIDPRVRAKSGDPWVEELSEERDLRALHAVGMWLMTRFSPVVALDPPEGLFLDVAGTERLFGDENDLCRAILGGMHRFGLGARIAVADTIGTAWAVSRFGQTPRAIVESGEEGAALADLPIEALRLPDPALGDALRELGVERIQQLMELDRDRVAARFGADLGLRLDQALGRAFETVTPLVYETPPVTERIFEGPVKQLAAVVQTAETLVYELSADLARARRGLLEGKLVLKPSDLPARHVPIALARPSADPKHLWTMLKPKVDHVHLGFGIESMRFVAVRTGRLPTRQSSAFGVDAEDAGGARRSGPHRLGPHRLGPHRLGPHRLVLDKHIGELIDILAARLGLPAVVVPHEEATHLPERAFTLKRPGEPQEPPRKPLQTSAAHRGAPRPSKLFDPPEPATFDLEDMHGAPQRIRWRGIAYRVRRARGPERIARPWWDDSPAWPDGSPHTVRDYFRLETSCGRSLWTFREPKHGRAFIHGEWT</sequence>
<keyword evidence="1" id="KW-0227">DNA damage</keyword>
<feature type="region of interest" description="Disordered" evidence="2">
    <location>
        <begin position="307"/>
        <end position="330"/>
    </location>
</feature>
<evidence type="ECO:0000313" key="3">
    <source>
        <dbReference type="EMBL" id="QDV04900.1"/>
    </source>
</evidence>
<dbReference type="PANTHER" id="PTHR35369">
    <property type="entry name" value="BLR3025 PROTEIN-RELATED"/>
    <property type="match status" value="1"/>
</dbReference>